<evidence type="ECO:0000259" key="2">
    <source>
        <dbReference type="Pfam" id="PF00582"/>
    </source>
</evidence>
<accession>A0A495JSU9</accession>
<comment type="similarity">
    <text evidence="1">Belongs to the universal stress protein A family.</text>
</comment>
<dbReference type="InterPro" id="IPR006015">
    <property type="entry name" value="Universal_stress_UspA"/>
</dbReference>
<dbReference type="OrthoDB" id="3404132at2"/>
<dbReference type="SUPFAM" id="SSF52402">
    <property type="entry name" value="Adenine nucleotide alpha hydrolases-like"/>
    <property type="match status" value="2"/>
</dbReference>
<dbReference type="RefSeq" id="WP_121159294.1">
    <property type="nucleotide sequence ID" value="NZ_RBKT01000001.1"/>
</dbReference>
<proteinExistence type="inferred from homology"/>
<organism evidence="3 4">
    <name type="scientific">Micromonospora pisi</name>
    <dbReference type="NCBI Taxonomy" id="589240"/>
    <lineage>
        <taxon>Bacteria</taxon>
        <taxon>Bacillati</taxon>
        <taxon>Actinomycetota</taxon>
        <taxon>Actinomycetes</taxon>
        <taxon>Micromonosporales</taxon>
        <taxon>Micromonosporaceae</taxon>
        <taxon>Micromonospora</taxon>
    </lineage>
</organism>
<dbReference type="EMBL" id="RBKT01000001">
    <property type="protein sequence ID" value="RKR91149.1"/>
    <property type="molecule type" value="Genomic_DNA"/>
</dbReference>
<reference evidence="3 4" key="1">
    <citation type="submission" date="2018-10" db="EMBL/GenBank/DDBJ databases">
        <title>Sequencing the genomes of 1000 actinobacteria strains.</title>
        <authorList>
            <person name="Klenk H.-P."/>
        </authorList>
    </citation>
    <scope>NUCLEOTIDE SEQUENCE [LARGE SCALE GENOMIC DNA]</scope>
    <source>
        <strain evidence="3 4">DSM 45175</strain>
    </source>
</reference>
<evidence type="ECO:0000313" key="4">
    <source>
        <dbReference type="Proteomes" id="UP000277671"/>
    </source>
</evidence>
<dbReference type="Gene3D" id="3.40.50.620">
    <property type="entry name" value="HUPs"/>
    <property type="match status" value="2"/>
</dbReference>
<evidence type="ECO:0000313" key="3">
    <source>
        <dbReference type="EMBL" id="RKR91149.1"/>
    </source>
</evidence>
<protein>
    <submittedName>
        <fullName evidence="3">Nucleotide-binding universal stress UspA family protein</fullName>
    </submittedName>
</protein>
<dbReference type="AlphaFoldDB" id="A0A495JSU9"/>
<sequence length="295" mass="31007">MDRPILVGYDGSEGATRALDWALDEAGRTGEPVQLAYAFEWMAAGTWIGPGPGPGTWPDETTRRAVEGMVAAAVDQSVASHPGLDVRGEVLESPASMGLRERSADATMVVLGSRGHGGFTGLLAGSTTIAMSTHAHCPVVVVPSGAAGADPARSRIVVGTDGSPYAQLALGWAIERAARRGAPVHAVRVWTGSTTRWRPAESDPNEMSRAEQDAVDQQLVDCRRRFPDLSITGEVVAGHPVEVLVEASRRAQLLVVGSRGRGGFRGLLLGSVSQQVLHHTECPTVVVRELATGRG</sequence>
<comment type="caution">
    <text evidence="3">The sequence shown here is derived from an EMBL/GenBank/DDBJ whole genome shotgun (WGS) entry which is preliminary data.</text>
</comment>
<dbReference type="PANTHER" id="PTHR46553:SF3">
    <property type="entry name" value="ADENINE NUCLEOTIDE ALPHA HYDROLASES-LIKE SUPERFAMILY PROTEIN"/>
    <property type="match status" value="1"/>
</dbReference>
<name>A0A495JSU9_9ACTN</name>
<dbReference type="Pfam" id="PF00582">
    <property type="entry name" value="Usp"/>
    <property type="match status" value="2"/>
</dbReference>
<gene>
    <name evidence="3" type="ORF">BDK92_5540</name>
</gene>
<dbReference type="PRINTS" id="PR01438">
    <property type="entry name" value="UNVRSLSTRESS"/>
</dbReference>
<dbReference type="PANTHER" id="PTHR46553">
    <property type="entry name" value="ADENINE NUCLEOTIDE ALPHA HYDROLASES-LIKE SUPERFAMILY PROTEIN"/>
    <property type="match status" value="1"/>
</dbReference>
<feature type="domain" description="UspA" evidence="2">
    <location>
        <begin position="154"/>
        <end position="288"/>
    </location>
</feature>
<feature type="domain" description="UspA" evidence="2">
    <location>
        <begin position="3"/>
        <end position="143"/>
    </location>
</feature>
<dbReference type="InterPro" id="IPR006016">
    <property type="entry name" value="UspA"/>
</dbReference>
<dbReference type="Proteomes" id="UP000277671">
    <property type="component" value="Unassembled WGS sequence"/>
</dbReference>
<keyword evidence="4" id="KW-1185">Reference proteome</keyword>
<evidence type="ECO:0000256" key="1">
    <source>
        <dbReference type="ARBA" id="ARBA00008791"/>
    </source>
</evidence>
<dbReference type="InterPro" id="IPR014729">
    <property type="entry name" value="Rossmann-like_a/b/a_fold"/>
</dbReference>